<feature type="transmembrane region" description="Helical" evidence="1">
    <location>
        <begin position="62"/>
        <end position="89"/>
    </location>
</feature>
<name>A0A2C9D750_9HYPH</name>
<keyword evidence="1" id="KW-0472">Membrane</keyword>
<feature type="transmembrane region" description="Helical" evidence="1">
    <location>
        <begin position="217"/>
        <end position="234"/>
    </location>
</feature>
<reference evidence="3" key="1">
    <citation type="submission" date="2017-09" db="EMBL/GenBank/DDBJ databases">
        <title>Genome sequence of Nannocystis excedens DSM 71.</title>
        <authorList>
            <person name="Blom J."/>
        </authorList>
    </citation>
    <scope>NUCLEOTIDE SEQUENCE [LARGE SCALE GENOMIC DNA]</scope>
    <source>
        <strain evidence="3">type strain: E19</strain>
    </source>
</reference>
<dbReference type="InterPro" id="IPR011606">
    <property type="entry name" value="Brnchd-chn_aa_trnsp_permease"/>
</dbReference>
<dbReference type="Proteomes" id="UP000223606">
    <property type="component" value="Chromosome 1"/>
</dbReference>
<keyword evidence="1" id="KW-0812">Transmembrane</keyword>
<feature type="transmembrane region" description="Helical" evidence="1">
    <location>
        <begin position="193"/>
        <end position="211"/>
    </location>
</feature>
<protein>
    <submittedName>
        <fullName evidence="2">AzlC protein</fullName>
    </submittedName>
</protein>
<dbReference type="KEGG" id="hdi:HDIA_2479"/>
<evidence type="ECO:0000313" key="3">
    <source>
        <dbReference type="Proteomes" id="UP000223606"/>
    </source>
</evidence>
<dbReference type="AlphaFoldDB" id="A0A2C9D750"/>
<keyword evidence="1" id="KW-1133">Transmembrane helix</keyword>
<dbReference type="Pfam" id="PF03591">
    <property type="entry name" value="AzlC"/>
    <property type="match status" value="1"/>
</dbReference>
<accession>A0A2C9D750</accession>
<gene>
    <name evidence="2" type="ORF">HDIA_2479</name>
</gene>
<sequence>MASLPVSSRTWFLRGMRGVISIPGLILFASMTGFAGLARESGISQELAAAMTAIIWALPSQVVLVGSIASGASFGATVLAVVLCSVRLLPMTISMLPTLRGPNTPRWQLYFTSTFVAVTAYVVAMANLPNVPREHRVAWFAGFAITLVAANTAMTAFAYEVLGSLPDAVSAALFFLTPLYFTFSLWTASRTGLERVAFVGGFLLLPLFHWIDPTLDLVLAGLVGGTVIYFVDRVRRQRGEA</sequence>
<evidence type="ECO:0000313" key="2">
    <source>
        <dbReference type="EMBL" id="SON56020.1"/>
    </source>
</evidence>
<keyword evidence="3" id="KW-1185">Reference proteome</keyword>
<feature type="transmembrane region" description="Helical" evidence="1">
    <location>
        <begin position="109"/>
        <end position="128"/>
    </location>
</feature>
<feature type="transmembrane region" description="Helical" evidence="1">
    <location>
        <begin position="20"/>
        <end position="38"/>
    </location>
</feature>
<evidence type="ECO:0000256" key="1">
    <source>
        <dbReference type="SAM" id="Phobius"/>
    </source>
</evidence>
<dbReference type="OrthoDB" id="7675159at2"/>
<feature type="transmembrane region" description="Helical" evidence="1">
    <location>
        <begin position="140"/>
        <end position="162"/>
    </location>
</feature>
<proteinExistence type="predicted"/>
<dbReference type="RefSeq" id="WP_099556450.1">
    <property type="nucleotide sequence ID" value="NZ_LT960614.1"/>
</dbReference>
<organism evidence="2 3">
    <name type="scientific">Hartmannibacter diazotrophicus</name>
    <dbReference type="NCBI Taxonomy" id="1482074"/>
    <lineage>
        <taxon>Bacteria</taxon>
        <taxon>Pseudomonadati</taxon>
        <taxon>Pseudomonadota</taxon>
        <taxon>Alphaproteobacteria</taxon>
        <taxon>Hyphomicrobiales</taxon>
        <taxon>Pleomorphomonadaceae</taxon>
        <taxon>Hartmannibacter</taxon>
    </lineage>
</organism>
<feature type="transmembrane region" description="Helical" evidence="1">
    <location>
        <begin position="168"/>
        <end position="186"/>
    </location>
</feature>
<dbReference type="EMBL" id="LT960614">
    <property type="protein sequence ID" value="SON56020.1"/>
    <property type="molecule type" value="Genomic_DNA"/>
</dbReference>